<reference evidence="1" key="1">
    <citation type="journal article" date="2017" name="Nature">
        <title>The sunflower genome provides insights into oil metabolism, flowering and Asterid evolution.</title>
        <authorList>
            <person name="Badouin H."/>
            <person name="Gouzy J."/>
            <person name="Grassa C.J."/>
            <person name="Murat F."/>
            <person name="Staton S.E."/>
            <person name="Cottret L."/>
            <person name="Lelandais-Briere C."/>
            <person name="Owens G.L."/>
            <person name="Carrere S."/>
            <person name="Mayjonade B."/>
            <person name="Legrand L."/>
            <person name="Gill N."/>
            <person name="Kane N.C."/>
            <person name="Bowers J.E."/>
            <person name="Hubner S."/>
            <person name="Bellec A."/>
            <person name="Berard A."/>
            <person name="Berges H."/>
            <person name="Blanchet N."/>
            <person name="Boniface M.C."/>
            <person name="Brunel D."/>
            <person name="Catrice O."/>
            <person name="Chaidir N."/>
            <person name="Claudel C."/>
            <person name="Donnadieu C."/>
            <person name="Faraut T."/>
            <person name="Fievet G."/>
            <person name="Helmstetter N."/>
            <person name="King M."/>
            <person name="Knapp S.J."/>
            <person name="Lai Z."/>
            <person name="Le Paslier M.C."/>
            <person name="Lippi Y."/>
            <person name="Lorenzon L."/>
            <person name="Mandel J.R."/>
            <person name="Marage G."/>
            <person name="Marchand G."/>
            <person name="Marquand E."/>
            <person name="Bret-Mestries E."/>
            <person name="Morien E."/>
            <person name="Nambeesan S."/>
            <person name="Nguyen T."/>
            <person name="Pegot-Espagnet P."/>
            <person name="Pouilly N."/>
            <person name="Raftis F."/>
            <person name="Sallet E."/>
            <person name="Schiex T."/>
            <person name="Thomas J."/>
            <person name="Vandecasteele C."/>
            <person name="Vares D."/>
            <person name="Vear F."/>
            <person name="Vautrin S."/>
            <person name="Crespi M."/>
            <person name="Mangin B."/>
            <person name="Burke J.M."/>
            <person name="Salse J."/>
            <person name="Munos S."/>
            <person name="Vincourt P."/>
            <person name="Rieseberg L.H."/>
            <person name="Langlade N.B."/>
        </authorList>
    </citation>
    <scope>NUCLEOTIDE SEQUENCE</scope>
    <source>
        <tissue evidence="1">Leaves</tissue>
    </source>
</reference>
<reference evidence="1" key="2">
    <citation type="submission" date="2020-06" db="EMBL/GenBank/DDBJ databases">
        <title>Helianthus annuus Genome sequencing and assembly Release 2.</title>
        <authorList>
            <person name="Gouzy J."/>
            <person name="Langlade N."/>
            <person name="Munos S."/>
        </authorList>
    </citation>
    <scope>NUCLEOTIDE SEQUENCE</scope>
    <source>
        <tissue evidence="1">Leaves</tissue>
    </source>
</reference>
<name>A0A9K3J7E2_HELAN</name>
<organism evidence="1 2">
    <name type="scientific">Helianthus annuus</name>
    <name type="common">Common sunflower</name>
    <dbReference type="NCBI Taxonomy" id="4232"/>
    <lineage>
        <taxon>Eukaryota</taxon>
        <taxon>Viridiplantae</taxon>
        <taxon>Streptophyta</taxon>
        <taxon>Embryophyta</taxon>
        <taxon>Tracheophyta</taxon>
        <taxon>Spermatophyta</taxon>
        <taxon>Magnoliopsida</taxon>
        <taxon>eudicotyledons</taxon>
        <taxon>Gunneridae</taxon>
        <taxon>Pentapetalae</taxon>
        <taxon>asterids</taxon>
        <taxon>campanulids</taxon>
        <taxon>Asterales</taxon>
        <taxon>Asteraceae</taxon>
        <taxon>Asteroideae</taxon>
        <taxon>Heliantheae alliance</taxon>
        <taxon>Heliantheae</taxon>
        <taxon>Helianthus</taxon>
    </lineage>
</organism>
<dbReference type="Proteomes" id="UP000215914">
    <property type="component" value="Unassembled WGS sequence"/>
</dbReference>
<dbReference type="Gramene" id="mRNA:HanXRQr2_Chr04g0165311">
    <property type="protein sequence ID" value="CDS:HanXRQr2_Chr04g0165311.1"/>
    <property type="gene ID" value="HanXRQr2_Chr04g0165311"/>
</dbReference>
<comment type="caution">
    <text evidence="1">The sequence shown here is derived from an EMBL/GenBank/DDBJ whole genome shotgun (WGS) entry which is preliminary data.</text>
</comment>
<keyword evidence="2" id="KW-1185">Reference proteome</keyword>
<gene>
    <name evidence="1" type="ORF">HanXRQr2_Chr04g0165311</name>
</gene>
<accession>A0A9K3J7E2</accession>
<dbReference type="EMBL" id="MNCJ02000319">
    <property type="protein sequence ID" value="KAF5810090.1"/>
    <property type="molecule type" value="Genomic_DNA"/>
</dbReference>
<evidence type="ECO:0000313" key="2">
    <source>
        <dbReference type="Proteomes" id="UP000215914"/>
    </source>
</evidence>
<evidence type="ECO:0000313" key="1">
    <source>
        <dbReference type="EMBL" id="KAF5810090.1"/>
    </source>
</evidence>
<protein>
    <submittedName>
        <fullName evidence="1">Uncharacterized protein</fullName>
    </submittedName>
</protein>
<sequence length="54" mass="6276">MSPFAAFKKPSQHLILTAILSHNQVDFIGLHTSLIYTYITRPTCLNFPIEFWPR</sequence>
<proteinExistence type="predicted"/>
<dbReference type="AlphaFoldDB" id="A0A9K3J7E2"/>